<proteinExistence type="predicted"/>
<keyword evidence="5" id="KW-0574">Periplasm</keyword>
<dbReference type="Pfam" id="PF03150">
    <property type="entry name" value="CCP_MauG"/>
    <property type="match status" value="1"/>
</dbReference>
<dbReference type="Gene3D" id="1.10.760.10">
    <property type="entry name" value="Cytochrome c-like domain"/>
    <property type="match status" value="2"/>
</dbReference>
<dbReference type="PANTHER" id="PTHR30600">
    <property type="entry name" value="CYTOCHROME C PEROXIDASE-RELATED"/>
    <property type="match status" value="1"/>
</dbReference>
<feature type="domain" description="Cytochrome c" evidence="10">
    <location>
        <begin position="28"/>
        <end position="160"/>
    </location>
</feature>
<protein>
    <submittedName>
        <fullName evidence="11">Cytochrome B6</fullName>
    </submittedName>
</protein>
<gene>
    <name evidence="11" type="ORF">L4G47_13325</name>
</gene>
<feature type="domain" description="Cytochrome c" evidence="10">
    <location>
        <begin position="179"/>
        <end position="298"/>
    </location>
</feature>
<dbReference type="RefSeq" id="WP_237252718.1">
    <property type="nucleotide sequence ID" value="NZ_JAKJXE010000002.1"/>
</dbReference>
<evidence type="ECO:0000256" key="7">
    <source>
        <dbReference type="ARBA" id="ARBA00023004"/>
    </source>
</evidence>
<dbReference type="EMBL" id="JAKJXH010000012">
    <property type="protein sequence ID" value="MCF7543201.1"/>
    <property type="molecule type" value="Genomic_DNA"/>
</dbReference>
<comment type="caution">
    <text evidence="11">The sequence shown here is derived from an EMBL/GenBank/DDBJ whole genome shotgun (WGS) entry which is preliminary data.</text>
</comment>
<dbReference type="PROSITE" id="PS51007">
    <property type="entry name" value="CYTC"/>
    <property type="match status" value="2"/>
</dbReference>
<feature type="region of interest" description="Disordered" evidence="9">
    <location>
        <begin position="1"/>
        <end position="24"/>
    </location>
</feature>
<dbReference type="SUPFAM" id="SSF46626">
    <property type="entry name" value="Cytochrome c"/>
    <property type="match status" value="2"/>
</dbReference>
<name>A0ABS9I819_9PSED</name>
<evidence type="ECO:0000256" key="4">
    <source>
        <dbReference type="ARBA" id="ARBA00022729"/>
    </source>
</evidence>
<keyword evidence="2 8" id="KW-0349">Heme</keyword>
<evidence type="ECO:0000256" key="1">
    <source>
        <dbReference type="ARBA" id="ARBA00004418"/>
    </source>
</evidence>
<dbReference type="InterPro" id="IPR009056">
    <property type="entry name" value="Cyt_c-like_dom"/>
</dbReference>
<dbReference type="InterPro" id="IPR026259">
    <property type="entry name" value="MauG/Cytc_peroxidase"/>
</dbReference>
<reference evidence="11" key="1">
    <citation type="submission" date="2022-01" db="EMBL/GenBank/DDBJ databases">
        <title>Pseudomonas sp. nov. isolated from Antarctic regolith.</title>
        <authorList>
            <person name="Novakova D."/>
            <person name="Sedlar K."/>
        </authorList>
    </citation>
    <scope>NUCLEOTIDE SEQUENCE</scope>
    <source>
        <strain evidence="11">P2647</strain>
    </source>
</reference>
<keyword evidence="3 8" id="KW-0479">Metal-binding</keyword>
<dbReference type="PANTHER" id="PTHR30600:SF7">
    <property type="entry name" value="CYTOCHROME C PEROXIDASE-RELATED"/>
    <property type="match status" value="1"/>
</dbReference>
<dbReference type="Proteomes" id="UP001162905">
    <property type="component" value="Unassembled WGS sequence"/>
</dbReference>
<evidence type="ECO:0000259" key="10">
    <source>
        <dbReference type="PROSITE" id="PS51007"/>
    </source>
</evidence>
<evidence type="ECO:0000313" key="11">
    <source>
        <dbReference type="EMBL" id="MCF7543201.1"/>
    </source>
</evidence>
<dbReference type="InterPro" id="IPR004852">
    <property type="entry name" value="Di-haem_cyt_c_peroxidsae"/>
</dbReference>
<keyword evidence="7 8" id="KW-0408">Iron</keyword>
<organism evidence="11 12">
    <name type="scientific">Pseudomonas petrae</name>
    <dbReference type="NCBI Taxonomy" id="2912190"/>
    <lineage>
        <taxon>Bacteria</taxon>
        <taxon>Pseudomonadati</taxon>
        <taxon>Pseudomonadota</taxon>
        <taxon>Gammaproteobacteria</taxon>
        <taxon>Pseudomonadales</taxon>
        <taxon>Pseudomonadaceae</taxon>
        <taxon>Pseudomonas</taxon>
    </lineage>
</organism>
<dbReference type="InterPro" id="IPR036909">
    <property type="entry name" value="Cyt_c-like_dom_sf"/>
</dbReference>
<evidence type="ECO:0000256" key="8">
    <source>
        <dbReference type="PROSITE-ProRule" id="PRU00433"/>
    </source>
</evidence>
<evidence type="ECO:0000256" key="3">
    <source>
        <dbReference type="ARBA" id="ARBA00022723"/>
    </source>
</evidence>
<accession>A0ABS9I819</accession>
<dbReference type="PIRSF" id="PIRSF000294">
    <property type="entry name" value="Cytochrome-c_peroxidase"/>
    <property type="match status" value="1"/>
</dbReference>
<evidence type="ECO:0000256" key="5">
    <source>
        <dbReference type="ARBA" id="ARBA00022764"/>
    </source>
</evidence>
<dbReference type="InterPro" id="IPR051395">
    <property type="entry name" value="Cytochrome_c_Peroxidase/MauG"/>
</dbReference>
<sequence length="306" mass="33574">MLAAGGARSQPLDEPLTPLPLPPVQDPAKVELGRKLFNDVRLSVNASVSCASCHRLATGGADDRPFSMTASGQLEPVNTPSVFNASLNAKQFWDGRADTLEQQIEAVVQSPREMGNDWRAVIVTLGNDSVYQADFKAAYADGVSAANAQNALASYERTLLTPDSRFDQYLRGDTSILTTDEKYGYQRFKEYGCVACHQGVNIGGNMFQKFGVMGDYFAARGYVTEADLGRYRVTGDEDDRYVFKVPSLRNVAVTAPYFHDASAATLADAVDVMFKYQLGRLPSEEDKRLIVLFLKTLTGQWQGKPL</sequence>
<evidence type="ECO:0000256" key="6">
    <source>
        <dbReference type="ARBA" id="ARBA00023002"/>
    </source>
</evidence>
<evidence type="ECO:0000256" key="2">
    <source>
        <dbReference type="ARBA" id="ARBA00022617"/>
    </source>
</evidence>
<keyword evidence="4" id="KW-0732">Signal</keyword>
<keyword evidence="6" id="KW-0560">Oxidoreductase</keyword>
<evidence type="ECO:0000313" key="12">
    <source>
        <dbReference type="Proteomes" id="UP001162905"/>
    </source>
</evidence>
<keyword evidence="12" id="KW-1185">Reference proteome</keyword>
<evidence type="ECO:0000256" key="9">
    <source>
        <dbReference type="SAM" id="MobiDB-lite"/>
    </source>
</evidence>
<comment type="subcellular location">
    <subcellularLocation>
        <location evidence="1">Periplasm</location>
    </subcellularLocation>
</comment>